<evidence type="ECO:0000259" key="3">
    <source>
        <dbReference type="Pfam" id="PF16344"/>
    </source>
</evidence>
<keyword evidence="1" id="KW-0812">Transmembrane</keyword>
<dbReference type="PANTHER" id="PTHR30273:SF2">
    <property type="entry name" value="PROTEIN FECR"/>
    <property type="match status" value="1"/>
</dbReference>
<dbReference type="Gene3D" id="2.60.120.1440">
    <property type="match status" value="1"/>
</dbReference>
<evidence type="ECO:0008006" key="6">
    <source>
        <dbReference type="Google" id="ProtNLM"/>
    </source>
</evidence>
<reference evidence="4 5" key="1">
    <citation type="journal article" date="2018" name="Nat. Biotechnol.">
        <title>A standardized bacterial taxonomy based on genome phylogeny substantially revises the tree of life.</title>
        <authorList>
            <person name="Parks D.H."/>
            <person name="Chuvochina M."/>
            <person name="Waite D.W."/>
            <person name="Rinke C."/>
            <person name="Skarshewski A."/>
            <person name="Chaumeil P.A."/>
            <person name="Hugenholtz P."/>
        </authorList>
    </citation>
    <scope>NUCLEOTIDE SEQUENCE [LARGE SCALE GENOMIC DNA]</scope>
    <source>
        <strain evidence="4">UBA11482</strain>
    </source>
</reference>
<feature type="transmembrane region" description="Helical" evidence="1">
    <location>
        <begin position="46"/>
        <end position="65"/>
    </location>
</feature>
<accession>A0A354M3K9</accession>
<evidence type="ECO:0000313" key="5">
    <source>
        <dbReference type="Proteomes" id="UP000262954"/>
    </source>
</evidence>
<feature type="domain" description="Protein FecR C-terminal" evidence="3">
    <location>
        <begin position="207"/>
        <end position="263"/>
    </location>
</feature>
<organism evidence="4 5">
    <name type="scientific">Coprobacter fastidiosus</name>
    <dbReference type="NCBI Taxonomy" id="1099853"/>
    <lineage>
        <taxon>Bacteria</taxon>
        <taxon>Pseudomonadati</taxon>
        <taxon>Bacteroidota</taxon>
        <taxon>Bacteroidia</taxon>
        <taxon>Bacteroidales</taxon>
        <taxon>Barnesiellaceae</taxon>
        <taxon>Coprobacter</taxon>
    </lineage>
</organism>
<sequence>MGNLEEKCLRFVLHYYQKNKLDTQKALKDFKDKHQISACNKNTVRFWWVFTGVAAAIFIVIFMQYRFYEEKEWTEVTADSHSVVYLLPDSSSVILFPHSSIRFYSESYRLSCREVQMRGRVSFSVKHDISRPFTVKGELSQVKVLGTCFTIDESRIDTAFIRVDSGKVQFSIIGQPDTLILTEGMTVEAVKGQHKLQVMKRSMTGNFVFDNTPLSVVLDELSRYYKVQLTVDYPNKRLTAEFRAKSLDEIIEIIEKVLNVNIEKVK</sequence>
<dbReference type="Proteomes" id="UP000262954">
    <property type="component" value="Unassembled WGS sequence"/>
</dbReference>
<keyword evidence="1" id="KW-0472">Membrane</keyword>
<dbReference type="PANTHER" id="PTHR30273">
    <property type="entry name" value="PERIPLASMIC SIGNAL SENSOR AND SIGMA FACTOR ACTIVATOR FECR-RELATED"/>
    <property type="match status" value="1"/>
</dbReference>
<dbReference type="Pfam" id="PF16344">
    <property type="entry name" value="FecR_C"/>
    <property type="match status" value="1"/>
</dbReference>
<evidence type="ECO:0000313" key="4">
    <source>
        <dbReference type="EMBL" id="HBJ09098.1"/>
    </source>
</evidence>
<dbReference type="AlphaFoldDB" id="A0A354M3K9"/>
<protein>
    <recommendedName>
        <fullName evidence="6">DUF4974 domain-containing protein</fullName>
    </recommendedName>
</protein>
<evidence type="ECO:0000259" key="2">
    <source>
        <dbReference type="Pfam" id="PF04773"/>
    </source>
</evidence>
<dbReference type="Gene3D" id="3.55.50.30">
    <property type="match status" value="1"/>
</dbReference>
<gene>
    <name evidence="4" type="ORF">DDY73_08840</name>
</gene>
<dbReference type="GO" id="GO:0016989">
    <property type="term" value="F:sigma factor antagonist activity"/>
    <property type="evidence" value="ECO:0007669"/>
    <property type="project" value="TreeGrafter"/>
</dbReference>
<name>A0A354M3K9_9BACT</name>
<dbReference type="InterPro" id="IPR032508">
    <property type="entry name" value="FecR_C"/>
</dbReference>
<proteinExistence type="predicted"/>
<feature type="domain" description="FecR protein" evidence="2">
    <location>
        <begin position="76"/>
        <end position="168"/>
    </location>
</feature>
<dbReference type="InterPro" id="IPR012373">
    <property type="entry name" value="Ferrdict_sens_TM"/>
</dbReference>
<dbReference type="InterPro" id="IPR006860">
    <property type="entry name" value="FecR"/>
</dbReference>
<evidence type="ECO:0000256" key="1">
    <source>
        <dbReference type="SAM" id="Phobius"/>
    </source>
</evidence>
<dbReference type="EMBL" id="DNWC01000117">
    <property type="protein sequence ID" value="HBJ09098.1"/>
    <property type="molecule type" value="Genomic_DNA"/>
</dbReference>
<keyword evidence="1" id="KW-1133">Transmembrane helix</keyword>
<comment type="caution">
    <text evidence="4">The sequence shown here is derived from an EMBL/GenBank/DDBJ whole genome shotgun (WGS) entry which is preliminary data.</text>
</comment>
<dbReference type="Pfam" id="PF04773">
    <property type="entry name" value="FecR"/>
    <property type="match status" value="1"/>
</dbReference>